<evidence type="ECO:0000256" key="5">
    <source>
        <dbReference type="ARBA" id="ARBA00011901"/>
    </source>
</evidence>
<dbReference type="GO" id="GO:0008745">
    <property type="term" value="F:N-acetylmuramoyl-L-alanine amidase activity"/>
    <property type="evidence" value="ECO:0007669"/>
    <property type="project" value="UniProtKB-EC"/>
</dbReference>
<keyword evidence="9" id="KW-0862">Zinc</keyword>
<evidence type="ECO:0000256" key="8">
    <source>
        <dbReference type="ARBA" id="ARBA00022801"/>
    </source>
</evidence>
<comment type="subcellular location">
    <subcellularLocation>
        <location evidence="3">Cytoplasm</location>
    </subcellularLocation>
</comment>
<dbReference type="GO" id="GO:0046872">
    <property type="term" value="F:metal ion binding"/>
    <property type="evidence" value="ECO:0007669"/>
    <property type="project" value="UniProtKB-KW"/>
</dbReference>
<keyword evidence="8 14" id="KW-0378">Hydrolase</keyword>
<evidence type="ECO:0000256" key="11">
    <source>
        <dbReference type="ARBA" id="ARBA00039257"/>
    </source>
</evidence>
<keyword evidence="10" id="KW-0961">Cell wall biogenesis/degradation</keyword>
<reference evidence="14 15" key="1">
    <citation type="submission" date="2020-04" db="EMBL/GenBank/DDBJ databases">
        <title>Thalassotalea sp. M1531, isolated from the surface of marine red alga.</title>
        <authorList>
            <person name="Pang L."/>
            <person name="Lu D.-C."/>
        </authorList>
    </citation>
    <scope>NUCLEOTIDE SEQUENCE [LARGE SCALE GENOMIC DNA]</scope>
    <source>
        <strain evidence="14 15">M1531</strain>
    </source>
</reference>
<dbReference type="Proteomes" id="UP000568664">
    <property type="component" value="Unassembled WGS sequence"/>
</dbReference>
<dbReference type="InterPro" id="IPR036505">
    <property type="entry name" value="Amidase/PGRP_sf"/>
</dbReference>
<evidence type="ECO:0000313" key="14">
    <source>
        <dbReference type="EMBL" id="NMP32070.1"/>
    </source>
</evidence>
<evidence type="ECO:0000256" key="6">
    <source>
        <dbReference type="ARBA" id="ARBA00022490"/>
    </source>
</evidence>
<dbReference type="AlphaFoldDB" id="A0A7Y0LCI4"/>
<dbReference type="EC" id="3.5.1.28" evidence="5"/>
<sequence length="182" mass="20723">MLTIKNGWLENIEHHKTSHFTPRELGEKIDLLVVHNISLPPGKFGGSFITDLFLGKLDKNADPFFEEIYQLEVSAHCLIRRDGQIIQYVSFDNKAWHAGVSAFNGRERCNDFSIGIELEGTDILPYTPQQYLQLVSLVKKLQESYPLISHNNIVGHCDIAPGRKTDPGEAFDWPYFHSLLND</sequence>
<evidence type="ECO:0000256" key="3">
    <source>
        <dbReference type="ARBA" id="ARBA00004496"/>
    </source>
</evidence>
<dbReference type="SMART" id="SM00644">
    <property type="entry name" value="Ami_2"/>
    <property type="match status" value="1"/>
</dbReference>
<feature type="domain" description="N-acetylmuramoyl-L-alanine amidase" evidence="13">
    <location>
        <begin position="17"/>
        <end position="168"/>
    </location>
</feature>
<dbReference type="EMBL" id="JABBXH010000003">
    <property type="protein sequence ID" value="NMP32070.1"/>
    <property type="molecule type" value="Genomic_DNA"/>
</dbReference>
<comment type="similarity">
    <text evidence="4">Belongs to the N-acetylmuramoyl-L-alanine amidase 2 family.</text>
</comment>
<evidence type="ECO:0000256" key="10">
    <source>
        <dbReference type="ARBA" id="ARBA00023316"/>
    </source>
</evidence>
<keyword evidence="6" id="KW-0963">Cytoplasm</keyword>
<evidence type="ECO:0000313" key="15">
    <source>
        <dbReference type="Proteomes" id="UP000568664"/>
    </source>
</evidence>
<dbReference type="FunFam" id="3.40.80.10:FF:000002">
    <property type="entry name" value="1,6-anhydro-N-acetylmuramyl-L-alanine amidase"/>
    <property type="match status" value="1"/>
</dbReference>
<evidence type="ECO:0000256" key="9">
    <source>
        <dbReference type="ARBA" id="ARBA00022833"/>
    </source>
</evidence>
<dbReference type="GO" id="GO:0071555">
    <property type="term" value="P:cell wall organization"/>
    <property type="evidence" value="ECO:0007669"/>
    <property type="project" value="UniProtKB-KW"/>
</dbReference>
<dbReference type="InterPro" id="IPR051206">
    <property type="entry name" value="NAMLAA_amidase_2"/>
</dbReference>
<gene>
    <name evidence="14" type="primary">ampD</name>
    <name evidence="14" type="ORF">HII17_10865</name>
</gene>
<dbReference type="Pfam" id="PF01510">
    <property type="entry name" value="Amidase_2"/>
    <property type="match status" value="1"/>
</dbReference>
<name>A0A7Y0LCI4_9GAMM</name>
<evidence type="ECO:0000256" key="1">
    <source>
        <dbReference type="ARBA" id="ARBA00001561"/>
    </source>
</evidence>
<dbReference type="GO" id="GO:0009253">
    <property type="term" value="P:peptidoglycan catabolic process"/>
    <property type="evidence" value="ECO:0007669"/>
    <property type="project" value="InterPro"/>
</dbReference>
<dbReference type="NCBIfam" id="NF008758">
    <property type="entry name" value="PRK11789.1"/>
    <property type="match status" value="1"/>
</dbReference>
<evidence type="ECO:0000256" key="7">
    <source>
        <dbReference type="ARBA" id="ARBA00022723"/>
    </source>
</evidence>
<proteinExistence type="inferred from homology"/>
<evidence type="ECO:0000256" key="2">
    <source>
        <dbReference type="ARBA" id="ARBA00001947"/>
    </source>
</evidence>
<dbReference type="RefSeq" id="WP_169075608.1">
    <property type="nucleotide sequence ID" value="NZ_JABBXH010000003.1"/>
</dbReference>
<evidence type="ECO:0000256" key="12">
    <source>
        <dbReference type="ARBA" id="ARBA00042615"/>
    </source>
</evidence>
<dbReference type="PANTHER" id="PTHR30417">
    <property type="entry name" value="N-ACETYLMURAMOYL-L-ALANINE AMIDASE AMID"/>
    <property type="match status" value="1"/>
</dbReference>
<comment type="caution">
    <text evidence="14">The sequence shown here is derived from an EMBL/GenBank/DDBJ whole genome shotgun (WGS) entry which is preliminary data.</text>
</comment>
<accession>A0A7Y0LCI4</accession>
<dbReference type="CDD" id="cd06583">
    <property type="entry name" value="PGRP"/>
    <property type="match status" value="1"/>
</dbReference>
<dbReference type="GO" id="GO:0009254">
    <property type="term" value="P:peptidoglycan turnover"/>
    <property type="evidence" value="ECO:0007669"/>
    <property type="project" value="TreeGrafter"/>
</dbReference>
<dbReference type="GO" id="GO:0005737">
    <property type="term" value="C:cytoplasm"/>
    <property type="evidence" value="ECO:0007669"/>
    <property type="project" value="UniProtKB-SubCell"/>
</dbReference>
<evidence type="ECO:0000256" key="4">
    <source>
        <dbReference type="ARBA" id="ARBA00007553"/>
    </source>
</evidence>
<organism evidence="14 15">
    <name type="scientific">Thalassotalea algicola</name>
    <dbReference type="NCBI Taxonomy" id="2716224"/>
    <lineage>
        <taxon>Bacteria</taxon>
        <taxon>Pseudomonadati</taxon>
        <taxon>Pseudomonadota</taxon>
        <taxon>Gammaproteobacteria</taxon>
        <taxon>Alteromonadales</taxon>
        <taxon>Colwelliaceae</taxon>
        <taxon>Thalassotalea</taxon>
    </lineage>
</organism>
<comment type="cofactor">
    <cofactor evidence="2">
        <name>Zn(2+)</name>
        <dbReference type="ChEBI" id="CHEBI:29105"/>
    </cofactor>
</comment>
<dbReference type="InterPro" id="IPR002502">
    <property type="entry name" value="Amidase_domain"/>
</dbReference>
<keyword evidence="15" id="KW-1185">Reference proteome</keyword>
<protein>
    <recommendedName>
        <fullName evidence="11">1,6-anhydro-N-acetylmuramyl-L-alanine amidase AmpD</fullName>
        <ecNumber evidence="5">3.5.1.28</ecNumber>
    </recommendedName>
    <alternativeName>
        <fullName evidence="12">N-acetylmuramoyl-L-alanine amidase</fullName>
    </alternativeName>
</protein>
<evidence type="ECO:0000259" key="13">
    <source>
        <dbReference type="SMART" id="SM00644"/>
    </source>
</evidence>
<dbReference type="Gene3D" id="3.40.80.10">
    <property type="entry name" value="Peptidoglycan recognition protein-like"/>
    <property type="match status" value="1"/>
</dbReference>
<dbReference type="PANTHER" id="PTHR30417:SF4">
    <property type="entry name" value="1,6-ANHYDRO-N-ACETYLMURAMYL-L-ALANINE AMIDASE AMPD"/>
    <property type="match status" value="1"/>
</dbReference>
<comment type="catalytic activity">
    <reaction evidence="1">
        <text>Hydrolyzes the link between N-acetylmuramoyl residues and L-amino acid residues in certain cell-wall glycopeptides.</text>
        <dbReference type="EC" id="3.5.1.28"/>
    </reaction>
</comment>
<keyword evidence="7" id="KW-0479">Metal-binding</keyword>
<dbReference type="SUPFAM" id="SSF55846">
    <property type="entry name" value="N-acetylmuramoyl-L-alanine amidase-like"/>
    <property type="match status" value="1"/>
</dbReference>